<evidence type="ECO:0000313" key="2">
    <source>
        <dbReference type="Proteomes" id="UP000664032"/>
    </source>
</evidence>
<protein>
    <submittedName>
        <fullName evidence="1">Vegetative incompatibility protein HET-E-1</fullName>
    </submittedName>
</protein>
<evidence type="ECO:0000313" key="1">
    <source>
        <dbReference type="EMBL" id="KAH9479030.1"/>
    </source>
</evidence>
<gene>
    <name evidence="1" type="ORF">JR316_0007604</name>
</gene>
<name>A0ACB8GVM8_PSICU</name>
<accession>A0ACB8GVM8</accession>
<dbReference type="Proteomes" id="UP000664032">
    <property type="component" value="Unassembled WGS sequence"/>
</dbReference>
<comment type="caution">
    <text evidence="1">The sequence shown here is derived from an EMBL/GenBank/DDBJ whole genome shotgun (WGS) entry which is preliminary data.</text>
</comment>
<proteinExistence type="predicted"/>
<dbReference type="EMBL" id="JAFIQS020000007">
    <property type="protein sequence ID" value="KAH9479030.1"/>
    <property type="molecule type" value="Genomic_DNA"/>
</dbReference>
<reference evidence="1" key="1">
    <citation type="submission" date="2021-10" db="EMBL/GenBank/DDBJ databases">
        <title>Psilocybe cubensis genome.</title>
        <authorList>
            <person name="Mckernan K.J."/>
            <person name="Crawford S."/>
            <person name="Trippe A."/>
            <person name="Kane L.T."/>
            <person name="Mclaughlin S."/>
        </authorList>
    </citation>
    <scope>NUCLEOTIDE SEQUENCE</scope>
    <source>
        <strain evidence="1">MGC-MH-2018</strain>
    </source>
</reference>
<keyword evidence="2" id="KW-1185">Reference proteome</keyword>
<sequence length="586" mass="66133">MDNEAYLYGLRTSFNMFRSETSLRYPRNRDLNADFDPESYLIQNTDDMVSSFIRNTIPLRLIKTDTLEFVTPYEVQQEAMDGIRAAIAAQLRYALEKVAATSDFEPEAQDIIDVLEGLVTGAVKETVRYSILSHRWDAGELDMKDMHVISKITLADIQHVKNSSSGLVPKESLLTALAKAALNAPLEDSDVPKQPIIDALKCLVEDPKFGALNNGPSTRFNGFHKLVHFCYVSLNEHGHKYAWIDTCCIDKTSSAELDESIRSMFKWYLQSSMCIIHLGRSACGSGAGKKDEPDDWTSDPWFTRGWTLQELLAPKAVKFYDANWERLTDDLNDKALPVISGIGSDSDSILQIVSRITSIPIPDLVGFTPGKDNIRNRLRWASNRKTTRVEDQAYCLLGIFDVDMSIAYGEGDNAFHRLQVAIIGESSDRSVFLWGGRHSRKSTMLAKEPACFAWPYPVLMHDFDESQRDSSIDPTFMLTNHGLKIAVSLYNEHFTRRWLLDSHESYRPRNVPPQLDMLASQDYRLAVLGYSKPGGREKRGAPAVAVVMLLLRVESVNNVYYTRHPLVPQLGYFMEPPGAPEVIFIR</sequence>
<organism evidence="1 2">
    <name type="scientific">Psilocybe cubensis</name>
    <name type="common">Psychedelic mushroom</name>
    <name type="synonym">Stropharia cubensis</name>
    <dbReference type="NCBI Taxonomy" id="181762"/>
    <lineage>
        <taxon>Eukaryota</taxon>
        <taxon>Fungi</taxon>
        <taxon>Dikarya</taxon>
        <taxon>Basidiomycota</taxon>
        <taxon>Agaricomycotina</taxon>
        <taxon>Agaricomycetes</taxon>
        <taxon>Agaricomycetidae</taxon>
        <taxon>Agaricales</taxon>
        <taxon>Agaricineae</taxon>
        <taxon>Strophariaceae</taxon>
        <taxon>Psilocybe</taxon>
    </lineage>
</organism>